<dbReference type="EMBL" id="MGAY01000054">
    <property type="protein sequence ID" value="OGK55752.1"/>
    <property type="molecule type" value="Genomic_DNA"/>
</dbReference>
<dbReference type="Gene3D" id="3.30.70.890">
    <property type="entry name" value="GHMP kinase, C-terminal domain"/>
    <property type="match status" value="1"/>
</dbReference>
<keyword evidence="4" id="KW-0547">Nucleotide-binding</keyword>
<dbReference type="GO" id="GO:0006695">
    <property type="term" value="P:cholesterol biosynthetic process"/>
    <property type="evidence" value="ECO:0007669"/>
    <property type="project" value="TreeGrafter"/>
</dbReference>
<dbReference type="InterPro" id="IPR020568">
    <property type="entry name" value="Ribosomal_Su5_D2-typ_SF"/>
</dbReference>
<keyword evidence="6" id="KW-0067">ATP-binding</keyword>
<dbReference type="Proteomes" id="UP000176376">
    <property type="component" value="Unassembled WGS sequence"/>
</dbReference>
<feature type="domain" description="GHMP kinase N-terminal" evidence="10">
    <location>
        <begin position="68"/>
        <end position="147"/>
    </location>
</feature>
<name>A0A1F7JJH0_9BACT</name>
<evidence type="ECO:0000313" key="12">
    <source>
        <dbReference type="Proteomes" id="UP000176376"/>
    </source>
</evidence>
<dbReference type="GO" id="GO:0019287">
    <property type="term" value="P:isopentenyl diphosphate biosynthetic process, mevalonate pathway"/>
    <property type="evidence" value="ECO:0007669"/>
    <property type="project" value="UniProtKB-UniPathway"/>
</dbReference>
<evidence type="ECO:0000313" key="11">
    <source>
        <dbReference type="EMBL" id="OGK55752.1"/>
    </source>
</evidence>
<keyword evidence="8" id="KW-0443">Lipid metabolism</keyword>
<organism evidence="11 12">
    <name type="scientific">Candidatus Roizmanbacteria bacterium RIFCSPLOWO2_02_FULL_38_10</name>
    <dbReference type="NCBI Taxonomy" id="1802074"/>
    <lineage>
        <taxon>Bacteria</taxon>
        <taxon>Candidatus Roizmaniibacteriota</taxon>
    </lineage>
</organism>
<keyword evidence="3" id="KW-0808">Transferase</keyword>
<sequence length="316" mass="35569">MKEIIYSAPAKVILSGEHAVVFGKPALVSALDLRLKFHLFSDPYKKSTNPDIDFISDTVLDFLEKEKNPVKQFKKKVFNYKVISDIPVKRGLGSSAALSVAASAAFLQYYTSRVYPSDVVNNLAFKIEKKFHDNPSGVDNSACCFGGLVYFRKEFDFLKNISLLNFKIPKKIESKLYLIDSGTPKEKTSEMVKSVADYYRHHPDTTSAIFHEIEKCTRRLVIAVLKEDSHLFTDTLHKNNQLLSQLGLVSAKTQKLLTNLSQFGKGKITGAGGKKGNSGFVLFLTSNDKALTRYLKLNRIKYFKFKQSMKGLNKDL</sequence>
<dbReference type="InterPro" id="IPR006205">
    <property type="entry name" value="Mev_gal_kin"/>
</dbReference>
<evidence type="ECO:0000256" key="3">
    <source>
        <dbReference type="ARBA" id="ARBA00022679"/>
    </source>
</evidence>
<dbReference type="GO" id="GO:0004496">
    <property type="term" value="F:mevalonate kinase activity"/>
    <property type="evidence" value="ECO:0007669"/>
    <property type="project" value="InterPro"/>
</dbReference>
<dbReference type="InterPro" id="IPR006204">
    <property type="entry name" value="GHMP_kinase_N_dom"/>
</dbReference>
<proteinExistence type="predicted"/>
<dbReference type="AlphaFoldDB" id="A0A1F7JJH0"/>
<dbReference type="Pfam" id="PF00288">
    <property type="entry name" value="GHMP_kinases_N"/>
    <property type="match status" value="1"/>
</dbReference>
<dbReference type="STRING" id="1802074.A3J15_03715"/>
<dbReference type="SUPFAM" id="SSF55060">
    <property type="entry name" value="GHMP Kinase, C-terminal domain"/>
    <property type="match status" value="1"/>
</dbReference>
<dbReference type="Gene3D" id="3.30.230.10">
    <property type="match status" value="1"/>
</dbReference>
<keyword evidence="1" id="KW-0963">Cytoplasm</keyword>
<protein>
    <recommendedName>
        <fullName evidence="10">GHMP kinase N-terminal domain-containing protein</fullName>
    </recommendedName>
</protein>
<evidence type="ECO:0000256" key="5">
    <source>
        <dbReference type="ARBA" id="ARBA00022777"/>
    </source>
</evidence>
<dbReference type="PANTHER" id="PTHR43290">
    <property type="entry name" value="MEVALONATE KINASE"/>
    <property type="match status" value="1"/>
</dbReference>
<keyword evidence="2" id="KW-0444">Lipid biosynthesis</keyword>
<evidence type="ECO:0000256" key="8">
    <source>
        <dbReference type="ARBA" id="ARBA00023098"/>
    </source>
</evidence>
<evidence type="ECO:0000256" key="1">
    <source>
        <dbReference type="ARBA" id="ARBA00022490"/>
    </source>
</evidence>
<evidence type="ECO:0000259" key="10">
    <source>
        <dbReference type="Pfam" id="PF00288"/>
    </source>
</evidence>
<reference evidence="11 12" key="1">
    <citation type="journal article" date="2016" name="Nat. Commun.">
        <title>Thousands of microbial genomes shed light on interconnected biogeochemical processes in an aquifer system.</title>
        <authorList>
            <person name="Anantharaman K."/>
            <person name="Brown C.T."/>
            <person name="Hug L.A."/>
            <person name="Sharon I."/>
            <person name="Castelle C.J."/>
            <person name="Probst A.J."/>
            <person name="Thomas B.C."/>
            <person name="Singh A."/>
            <person name="Wilkins M.J."/>
            <person name="Karaoz U."/>
            <person name="Brodie E.L."/>
            <person name="Williams K.H."/>
            <person name="Hubbard S.S."/>
            <person name="Banfield J.F."/>
        </authorList>
    </citation>
    <scope>NUCLEOTIDE SEQUENCE [LARGE SCALE GENOMIC DNA]</scope>
</reference>
<evidence type="ECO:0000256" key="2">
    <source>
        <dbReference type="ARBA" id="ARBA00022516"/>
    </source>
</evidence>
<evidence type="ECO:0000256" key="4">
    <source>
        <dbReference type="ARBA" id="ARBA00022741"/>
    </source>
</evidence>
<dbReference type="InterPro" id="IPR036554">
    <property type="entry name" value="GHMP_kinase_C_sf"/>
</dbReference>
<dbReference type="GO" id="GO:0005524">
    <property type="term" value="F:ATP binding"/>
    <property type="evidence" value="ECO:0007669"/>
    <property type="project" value="UniProtKB-KW"/>
</dbReference>
<evidence type="ECO:0000256" key="6">
    <source>
        <dbReference type="ARBA" id="ARBA00022840"/>
    </source>
</evidence>
<dbReference type="PRINTS" id="PR00959">
    <property type="entry name" value="MEVGALKINASE"/>
</dbReference>
<dbReference type="SUPFAM" id="SSF54211">
    <property type="entry name" value="Ribosomal protein S5 domain 2-like"/>
    <property type="match status" value="1"/>
</dbReference>
<keyword evidence="7" id="KW-0460">Magnesium</keyword>
<dbReference type="PANTHER" id="PTHR43290:SF2">
    <property type="entry name" value="MEVALONATE KINASE"/>
    <property type="match status" value="1"/>
</dbReference>
<gene>
    <name evidence="11" type="ORF">A3J15_03715</name>
</gene>
<keyword evidence="5" id="KW-0418">Kinase</keyword>
<dbReference type="GO" id="GO:0005829">
    <property type="term" value="C:cytosol"/>
    <property type="evidence" value="ECO:0007669"/>
    <property type="project" value="TreeGrafter"/>
</dbReference>
<accession>A0A1F7JJH0</accession>
<evidence type="ECO:0000256" key="9">
    <source>
        <dbReference type="ARBA" id="ARBA00029438"/>
    </source>
</evidence>
<comment type="caution">
    <text evidence="11">The sequence shown here is derived from an EMBL/GenBank/DDBJ whole genome shotgun (WGS) entry which is preliminary data.</text>
</comment>
<dbReference type="InterPro" id="IPR014721">
    <property type="entry name" value="Ribsml_uS5_D2-typ_fold_subgr"/>
</dbReference>
<evidence type="ECO:0000256" key="7">
    <source>
        <dbReference type="ARBA" id="ARBA00022842"/>
    </source>
</evidence>
<dbReference type="UniPathway" id="UPA00057">
    <property type="reaction ID" value="UER00098"/>
</dbReference>
<comment type="pathway">
    <text evidence="9">Isoprenoid biosynthesis; isopentenyl diphosphate biosynthesis via mevalonate pathway; isopentenyl diphosphate from (R)-mevalonate: step 1/3.</text>
</comment>